<proteinExistence type="predicted"/>
<comment type="caution">
    <text evidence="1">The sequence shown here is derived from an EMBL/GenBank/DDBJ whole genome shotgun (WGS) entry which is preliminary data.</text>
</comment>
<dbReference type="EMBL" id="JACJTA010000051">
    <property type="protein sequence ID" value="MBD2606938.1"/>
    <property type="molecule type" value="Genomic_DNA"/>
</dbReference>
<evidence type="ECO:0000313" key="2">
    <source>
        <dbReference type="Proteomes" id="UP000660380"/>
    </source>
</evidence>
<sequence>MRRLRDFILRLVGLETEESRLNDSYNSKSSSQTSNCLEKQLYRQLRQAKQLPLPSVEDVEVLDEINKISEISEA</sequence>
<evidence type="ECO:0000313" key="1">
    <source>
        <dbReference type="EMBL" id="MBD2606938.1"/>
    </source>
</evidence>
<name>A0ABR8GUV9_9CYAN</name>
<organism evidence="1 2">
    <name type="scientific">Scytonema hofmannii FACHB-248</name>
    <dbReference type="NCBI Taxonomy" id="1842502"/>
    <lineage>
        <taxon>Bacteria</taxon>
        <taxon>Bacillati</taxon>
        <taxon>Cyanobacteriota</taxon>
        <taxon>Cyanophyceae</taxon>
        <taxon>Nostocales</taxon>
        <taxon>Scytonemataceae</taxon>
        <taxon>Scytonema</taxon>
    </lineage>
</organism>
<dbReference type="RefSeq" id="WP_029638263.1">
    <property type="nucleotide sequence ID" value="NZ_JACJTA010000051.1"/>
</dbReference>
<reference evidence="1 2" key="1">
    <citation type="journal article" date="2020" name="ISME J.">
        <title>Comparative genomics reveals insights into cyanobacterial evolution and habitat adaptation.</title>
        <authorList>
            <person name="Chen M.Y."/>
            <person name="Teng W.K."/>
            <person name="Zhao L."/>
            <person name="Hu C.X."/>
            <person name="Zhou Y.K."/>
            <person name="Han B.P."/>
            <person name="Song L.R."/>
            <person name="Shu W.S."/>
        </authorList>
    </citation>
    <scope>NUCLEOTIDE SEQUENCE [LARGE SCALE GENOMIC DNA]</scope>
    <source>
        <strain evidence="1 2">FACHB-248</strain>
    </source>
</reference>
<keyword evidence="2" id="KW-1185">Reference proteome</keyword>
<dbReference type="Proteomes" id="UP000660380">
    <property type="component" value="Unassembled WGS sequence"/>
</dbReference>
<protein>
    <submittedName>
        <fullName evidence="1">Uncharacterized protein</fullName>
    </submittedName>
</protein>
<gene>
    <name evidence="1" type="ORF">H6G81_20975</name>
</gene>
<accession>A0ABR8GUV9</accession>